<dbReference type="Proteomes" id="UP000001702">
    <property type="component" value="Chromosome"/>
</dbReference>
<dbReference type="eggNOG" id="ENOG502ZNYS">
    <property type="taxonomic scope" value="Bacteria"/>
</dbReference>
<evidence type="ECO:0000313" key="2">
    <source>
        <dbReference type="Proteomes" id="UP000001702"/>
    </source>
</evidence>
<reference evidence="1 2" key="1">
    <citation type="journal article" date="2010" name="J. Bacteriol.">
        <title>Genome sequence of Pantoea ananatis LMG20103, the causative agent of Eucalyptus blight and dieback.</title>
        <authorList>
            <person name="De Maayer P."/>
            <person name="Chan W.Y."/>
            <person name="Venter S.N."/>
            <person name="Toth I.K."/>
            <person name="Birch P.R."/>
            <person name="Joubert F."/>
            <person name="Coutinho T.A."/>
        </authorList>
    </citation>
    <scope>NUCLEOTIDE SEQUENCE [LARGE SCALE GENOMIC DNA]</scope>
    <source>
        <strain evidence="1 2">LMG 20103</strain>
    </source>
</reference>
<evidence type="ECO:0000313" key="1">
    <source>
        <dbReference type="EMBL" id="ADD76452.1"/>
    </source>
</evidence>
<organism evidence="1 2">
    <name type="scientific">Pantoea ananatis (strain LMG 20103)</name>
    <dbReference type="NCBI Taxonomy" id="706191"/>
    <lineage>
        <taxon>Bacteria</taxon>
        <taxon>Pseudomonadati</taxon>
        <taxon>Pseudomonadota</taxon>
        <taxon>Gammaproteobacteria</taxon>
        <taxon>Enterobacterales</taxon>
        <taxon>Erwiniaceae</taxon>
        <taxon>Pantoea</taxon>
    </lineage>
</organism>
<dbReference type="STRING" id="706191.PANA_1285"/>
<dbReference type="EMBL" id="CP001875">
    <property type="protein sequence ID" value="ADD76452.1"/>
    <property type="molecule type" value="Genomic_DNA"/>
</dbReference>
<dbReference type="HOGENOM" id="CLU_2881759_0_0_6"/>
<dbReference type="KEGG" id="pam:PANA_1285"/>
<sequence>MGGDVMSTLKSCIDCGKCFQAEKSTSGMKSWWCLLTRSPFTLRLMLINKLLGHEPEERHCQKLIWRG</sequence>
<protein>
    <submittedName>
        <fullName evidence="1">Uncharacterized protein</fullName>
    </submittedName>
</protein>
<gene>
    <name evidence="1" type="ordered locus">PANA_1285</name>
</gene>
<accession>D4GNA1</accession>
<proteinExistence type="predicted"/>
<dbReference type="AlphaFoldDB" id="D4GNA1"/>
<name>D4GNA1_PANAM</name>
<keyword evidence="2" id="KW-1185">Reference proteome</keyword>